<evidence type="ECO:0000259" key="2">
    <source>
        <dbReference type="Pfam" id="PF01764"/>
    </source>
</evidence>
<feature type="compositionally biased region" description="Basic and acidic residues" evidence="1">
    <location>
        <begin position="334"/>
        <end position="348"/>
    </location>
</feature>
<dbReference type="SUPFAM" id="SSF53474">
    <property type="entry name" value="alpha/beta-Hydrolases"/>
    <property type="match status" value="1"/>
</dbReference>
<name>A0A7I8K1H2_SPIIN</name>
<proteinExistence type="predicted"/>
<dbReference type="Pfam" id="PF01764">
    <property type="entry name" value="Lipase_3"/>
    <property type="match status" value="1"/>
</dbReference>
<accession>A0A7I8K1H2</accession>
<dbReference type="EMBL" id="LR743589">
    <property type="protein sequence ID" value="CAA2615798.1"/>
    <property type="molecule type" value="Genomic_DNA"/>
</dbReference>
<evidence type="ECO:0000313" key="5">
    <source>
        <dbReference type="Proteomes" id="UP000663760"/>
    </source>
</evidence>
<sequence>MAKRLLLRLEKDGQQKSPSYSRSLAEIFSNLQRSKAGIQDWSFSDLTLGLYLIYLRQSSTEKAESIKGLQIFSDSFVEDLIYHVELAKGAYKENAAGLARHSMLRETNILKFVKDSSVMRPGYYIGIDVRNKLVIFGIRGTHTVYDLITDLITSSDQKVALEGFSTHFGTAEAARWFLHHELGTIKKCLQKYKGYKLRLVGHSLGGAAAALLAIILRKRSAEDLGFDPAVVSAVGFGTPPCVSKEFAENCSSYVSTVVLQDDVIPRLSTASLARLRNDILQTDWRNALEGQDWKSIVEWVGNAKQVVSLVQDVARNLSDYATFTKISDSDISKKRESADIGDSPKPRSDASAMIPPDEATPEELFVPGTMYYLKRTVDTGGGSGGGKRGECCYSLWEREPGEHFQKIILSGNLISDHKCDSHYYALRDVLKGLPASKHGARH</sequence>
<dbReference type="Proteomes" id="UP000663760">
    <property type="component" value="Chromosome 2"/>
</dbReference>
<dbReference type="InterPro" id="IPR002921">
    <property type="entry name" value="Fungal_lipase-type"/>
</dbReference>
<feature type="domain" description="Fungal lipase-type" evidence="2">
    <location>
        <begin position="136"/>
        <end position="269"/>
    </location>
</feature>
<dbReference type="EMBL" id="LR746265">
    <property type="protein sequence ID" value="CAA7390792.1"/>
    <property type="molecule type" value="Genomic_DNA"/>
</dbReference>
<dbReference type="InterPro" id="IPR029058">
    <property type="entry name" value="AB_hydrolase_fold"/>
</dbReference>
<evidence type="ECO:0000313" key="4">
    <source>
        <dbReference type="EMBL" id="CAA7390792.1"/>
    </source>
</evidence>
<keyword evidence="5" id="KW-1185">Reference proteome</keyword>
<dbReference type="OrthoDB" id="438440at2759"/>
<protein>
    <recommendedName>
        <fullName evidence="2">Fungal lipase-type domain-containing protein</fullName>
    </recommendedName>
</protein>
<gene>
    <name evidence="3" type="ORF">SI7747_02002044</name>
    <name evidence="4" type="ORF">SI8410_02002220</name>
</gene>
<reference evidence="4" key="1">
    <citation type="submission" date="2020-02" db="EMBL/GenBank/DDBJ databases">
        <authorList>
            <person name="Scholz U."/>
            <person name="Mascher M."/>
            <person name="Fiebig A."/>
        </authorList>
    </citation>
    <scope>NUCLEOTIDE SEQUENCE</scope>
</reference>
<dbReference type="CDD" id="cd00519">
    <property type="entry name" value="Lipase_3"/>
    <property type="match status" value="1"/>
</dbReference>
<dbReference type="GO" id="GO:0006629">
    <property type="term" value="P:lipid metabolic process"/>
    <property type="evidence" value="ECO:0007669"/>
    <property type="project" value="InterPro"/>
</dbReference>
<dbReference type="PANTHER" id="PTHR47418">
    <property type="entry name" value="ALPHA/BETA-HYDROLASES SUPERFAMILY PROTEIN"/>
    <property type="match status" value="1"/>
</dbReference>
<evidence type="ECO:0000313" key="3">
    <source>
        <dbReference type="EMBL" id="CAA2615798.1"/>
    </source>
</evidence>
<dbReference type="Gene3D" id="3.40.50.1820">
    <property type="entry name" value="alpha/beta hydrolase"/>
    <property type="match status" value="1"/>
</dbReference>
<feature type="region of interest" description="Disordered" evidence="1">
    <location>
        <begin position="334"/>
        <end position="356"/>
    </location>
</feature>
<dbReference type="AlphaFoldDB" id="A0A7I8K1H2"/>
<organism evidence="4 5">
    <name type="scientific">Spirodela intermedia</name>
    <name type="common">Intermediate duckweed</name>
    <dbReference type="NCBI Taxonomy" id="51605"/>
    <lineage>
        <taxon>Eukaryota</taxon>
        <taxon>Viridiplantae</taxon>
        <taxon>Streptophyta</taxon>
        <taxon>Embryophyta</taxon>
        <taxon>Tracheophyta</taxon>
        <taxon>Spermatophyta</taxon>
        <taxon>Magnoliopsida</taxon>
        <taxon>Liliopsida</taxon>
        <taxon>Araceae</taxon>
        <taxon>Lemnoideae</taxon>
        <taxon>Spirodela</taxon>
    </lineage>
</organism>
<evidence type="ECO:0000256" key="1">
    <source>
        <dbReference type="SAM" id="MobiDB-lite"/>
    </source>
</evidence>